<dbReference type="InterPro" id="IPR000182">
    <property type="entry name" value="GNAT_dom"/>
</dbReference>
<reference evidence="5" key="1">
    <citation type="submission" date="2019-09" db="EMBL/GenBank/DDBJ databases">
        <authorList>
            <person name="Teo W.F.A."/>
            <person name="Duangmal K."/>
        </authorList>
    </citation>
    <scope>NUCLEOTIDE SEQUENCE [LARGE SCALE GENOMIC DNA]</scope>
    <source>
        <strain evidence="5">K81G1</strain>
    </source>
</reference>
<evidence type="ECO:0000259" key="4">
    <source>
        <dbReference type="PROSITE" id="PS51186"/>
    </source>
</evidence>
<comment type="caution">
    <text evidence="5">The sequence shown here is derived from an EMBL/GenBank/DDBJ whole genome shotgun (WGS) entry which is preliminary data.</text>
</comment>
<dbReference type="Gene3D" id="3.40.630.30">
    <property type="match status" value="1"/>
</dbReference>
<evidence type="ECO:0000256" key="3">
    <source>
        <dbReference type="SAM" id="MobiDB-lite"/>
    </source>
</evidence>
<dbReference type="SUPFAM" id="SSF52799">
    <property type="entry name" value="(Phosphotyrosine protein) phosphatases II"/>
    <property type="match status" value="1"/>
</dbReference>
<dbReference type="InterPro" id="IPR016181">
    <property type="entry name" value="Acyl_CoA_acyltransferase"/>
</dbReference>
<dbReference type="CDD" id="cd04301">
    <property type="entry name" value="NAT_SF"/>
    <property type="match status" value="1"/>
</dbReference>
<gene>
    <name evidence="5" type="ORF">FPZ12_040115</name>
</gene>
<evidence type="ECO:0000313" key="5">
    <source>
        <dbReference type="EMBL" id="KAA9150951.1"/>
    </source>
</evidence>
<dbReference type="PANTHER" id="PTHR43877">
    <property type="entry name" value="AMINOALKYLPHOSPHONATE N-ACETYLTRANSFERASE-RELATED-RELATED"/>
    <property type="match status" value="1"/>
</dbReference>
<dbReference type="GO" id="GO:0004725">
    <property type="term" value="F:protein tyrosine phosphatase activity"/>
    <property type="evidence" value="ECO:0007669"/>
    <property type="project" value="InterPro"/>
</dbReference>
<dbReference type="Proteomes" id="UP000319769">
    <property type="component" value="Unassembled WGS sequence"/>
</dbReference>
<protein>
    <submittedName>
        <fullName evidence="5">GNAT family N-acetyltransferase</fullName>
    </submittedName>
</protein>
<evidence type="ECO:0000256" key="1">
    <source>
        <dbReference type="ARBA" id="ARBA00022679"/>
    </source>
</evidence>
<name>A0A5N0UMU7_9PSEU</name>
<dbReference type="AlphaFoldDB" id="A0A5N0UMU7"/>
<keyword evidence="6" id="KW-1185">Reference proteome</keyword>
<dbReference type="InterPro" id="IPR000242">
    <property type="entry name" value="PTP_cat"/>
</dbReference>
<dbReference type="InterPro" id="IPR050832">
    <property type="entry name" value="Bact_Acetyltransf"/>
</dbReference>
<dbReference type="PANTHER" id="PTHR43877:SF2">
    <property type="entry name" value="AMINOALKYLPHOSPHONATE N-ACETYLTRANSFERASE-RELATED"/>
    <property type="match status" value="1"/>
</dbReference>
<dbReference type="Pfam" id="PF00583">
    <property type="entry name" value="Acetyltransf_1"/>
    <property type="match status" value="1"/>
</dbReference>
<feature type="region of interest" description="Disordered" evidence="3">
    <location>
        <begin position="1"/>
        <end position="21"/>
    </location>
</feature>
<feature type="domain" description="N-acetyltransferase" evidence="4">
    <location>
        <begin position="34"/>
        <end position="186"/>
    </location>
</feature>
<accession>A0A5N0UMU7</accession>
<evidence type="ECO:0000256" key="2">
    <source>
        <dbReference type="ARBA" id="ARBA00023315"/>
    </source>
</evidence>
<dbReference type="PROSITE" id="PS51186">
    <property type="entry name" value="GNAT"/>
    <property type="match status" value="1"/>
</dbReference>
<organism evidence="5 6">
    <name type="scientific">Amycolatopsis acidicola</name>
    <dbReference type="NCBI Taxonomy" id="2596893"/>
    <lineage>
        <taxon>Bacteria</taxon>
        <taxon>Bacillati</taxon>
        <taxon>Actinomycetota</taxon>
        <taxon>Actinomycetes</taxon>
        <taxon>Pseudonocardiales</taxon>
        <taxon>Pseudonocardiaceae</taxon>
        <taxon>Amycolatopsis</taxon>
    </lineage>
</organism>
<dbReference type="OrthoDB" id="9799092at2"/>
<dbReference type="EMBL" id="VMNW02000109">
    <property type="protein sequence ID" value="KAA9150951.1"/>
    <property type="molecule type" value="Genomic_DNA"/>
</dbReference>
<keyword evidence="2" id="KW-0012">Acyltransferase</keyword>
<sequence length="326" mass="35599">MGRGRGAALPGRPGGGPAAAADAEVELGGPAAVTVVRRLSPDDWPRWRTLRLAALADSPESFGTPLSYWEGHDRAERWRQRLTEVPFNAIADLDGERAGMVSCVGPDEHGDAELLSLWVAPFARGRGVGDALVGAVAQWAEQQRARRLVLRVLVGNLSARALYQRNGFADAGPADVGERWMTRRVHAGWSPGAPGVLRLPSGRLVRGRGLRRPLPKGPRPEFALYLLKREPPPVEWESRWVRWPDFGLPSDRAAASDAFREALSRAETQRVEIACLGGRGRTGTALACLTVLDGVPGAEAVRYVRERYAARAVETVWQRRFVARFG</sequence>
<dbReference type="InterPro" id="IPR029021">
    <property type="entry name" value="Prot-tyrosine_phosphatase-like"/>
</dbReference>
<evidence type="ECO:0000313" key="6">
    <source>
        <dbReference type="Proteomes" id="UP000319769"/>
    </source>
</evidence>
<dbReference type="Pfam" id="PF00102">
    <property type="entry name" value="Y_phosphatase"/>
    <property type="match status" value="1"/>
</dbReference>
<keyword evidence="1" id="KW-0808">Transferase</keyword>
<feature type="compositionally biased region" description="Low complexity" evidence="3">
    <location>
        <begin position="1"/>
        <end position="11"/>
    </location>
</feature>
<dbReference type="GO" id="GO:0016747">
    <property type="term" value="F:acyltransferase activity, transferring groups other than amino-acyl groups"/>
    <property type="evidence" value="ECO:0007669"/>
    <property type="project" value="InterPro"/>
</dbReference>
<proteinExistence type="predicted"/>
<dbReference type="SUPFAM" id="SSF55729">
    <property type="entry name" value="Acyl-CoA N-acyltransferases (Nat)"/>
    <property type="match status" value="1"/>
</dbReference>
<dbReference type="Gene3D" id="3.90.190.10">
    <property type="entry name" value="Protein tyrosine phosphatase superfamily"/>
    <property type="match status" value="1"/>
</dbReference>